<dbReference type="PANTHER" id="PTHR11220:SF58">
    <property type="entry name" value="SOUL HEME-BINDING FAMILY PROTEIN"/>
    <property type="match status" value="1"/>
</dbReference>
<reference evidence="2" key="1">
    <citation type="submission" date="2016-10" db="EMBL/GenBank/DDBJ databases">
        <authorList>
            <person name="Varghese N."/>
            <person name="Submissions S."/>
        </authorList>
    </citation>
    <scope>NUCLEOTIDE SEQUENCE [LARGE SCALE GENOMIC DNA]</scope>
    <source>
        <strain evidence="2">930I</strain>
    </source>
</reference>
<proteinExistence type="predicted"/>
<dbReference type="STRING" id="83401.SAMN05421742_102323"/>
<protein>
    <submittedName>
        <fullName evidence="1">SOUL heme-binding protein</fullName>
    </submittedName>
</protein>
<dbReference type="Proteomes" id="UP000217076">
    <property type="component" value="Unassembled WGS sequence"/>
</dbReference>
<evidence type="ECO:0000313" key="2">
    <source>
        <dbReference type="Proteomes" id="UP000217076"/>
    </source>
</evidence>
<evidence type="ECO:0000313" key="1">
    <source>
        <dbReference type="EMBL" id="SDG75560.1"/>
    </source>
</evidence>
<organism evidence="1 2">
    <name type="scientific">Roseospirillum parvum</name>
    <dbReference type="NCBI Taxonomy" id="83401"/>
    <lineage>
        <taxon>Bacteria</taxon>
        <taxon>Pseudomonadati</taxon>
        <taxon>Pseudomonadota</taxon>
        <taxon>Alphaproteobacteria</taxon>
        <taxon>Rhodospirillales</taxon>
        <taxon>Rhodospirillaceae</taxon>
        <taxon>Roseospirillum</taxon>
    </lineage>
</organism>
<dbReference type="PANTHER" id="PTHR11220">
    <property type="entry name" value="HEME-BINDING PROTEIN-RELATED"/>
    <property type="match status" value="1"/>
</dbReference>
<dbReference type="AlphaFoldDB" id="A0A1G7WW91"/>
<sequence length="203" mass="21871">MLKALRAIVGIRTDTEQSAYTVIEHLGPGLEVRRYAPRLAAEARLDTPPGGGAKTRAFRLLFNYISGDNGPGTRVAMTTPVETAPGGGRDGTRIAMTVPAETQDHAGTVRMRFFLPAGFTVETAPPPRDPRIHIVELPEQTLAVLRYTGSTGPAAANARKAELADALATTPWRAEGPAVTCFYDPPWTLPFLRRNEVAVPVSR</sequence>
<dbReference type="InterPro" id="IPR006917">
    <property type="entry name" value="SOUL_heme-bd"/>
</dbReference>
<dbReference type="RefSeq" id="WP_245689244.1">
    <property type="nucleotide sequence ID" value="NZ_FNCV01000002.1"/>
</dbReference>
<dbReference type="InterPro" id="IPR011256">
    <property type="entry name" value="Reg_factor_effector_dom_sf"/>
</dbReference>
<dbReference type="Gene3D" id="3.20.80.10">
    <property type="entry name" value="Regulatory factor, effector binding domain"/>
    <property type="match status" value="1"/>
</dbReference>
<gene>
    <name evidence="1" type="ORF">SAMN05421742_102323</name>
</gene>
<keyword evidence="2" id="KW-1185">Reference proteome</keyword>
<dbReference type="EMBL" id="FNCV01000002">
    <property type="protein sequence ID" value="SDG75560.1"/>
    <property type="molecule type" value="Genomic_DNA"/>
</dbReference>
<dbReference type="SUPFAM" id="SSF55136">
    <property type="entry name" value="Probable bacterial effector-binding domain"/>
    <property type="match status" value="1"/>
</dbReference>
<name>A0A1G7WW91_9PROT</name>
<accession>A0A1G7WW91</accession>
<dbReference type="Pfam" id="PF04832">
    <property type="entry name" value="SOUL"/>
    <property type="match status" value="1"/>
</dbReference>